<evidence type="ECO:0000313" key="1">
    <source>
        <dbReference type="EMBL" id="TWI64776.1"/>
    </source>
</evidence>
<dbReference type="RefSeq" id="WP_018643107.1">
    <property type="nucleotide sequence ID" value="NZ_VLLA01000017.1"/>
</dbReference>
<evidence type="ECO:0000313" key="2">
    <source>
        <dbReference type="Proteomes" id="UP000316291"/>
    </source>
</evidence>
<accession>A0A562R8S4</accession>
<sequence>MALGSDPRFQEQVRLPLHLKRQLFAFKSEDGLLVERDVPVSLENVDEKNLVLNVPLALLDVFHEAFQLGSKI</sequence>
<name>A0A562R8S4_9BRAD</name>
<comment type="caution">
    <text evidence="1">The sequence shown here is derived from an EMBL/GenBank/DDBJ whole genome shotgun (WGS) entry which is preliminary data.</text>
</comment>
<reference evidence="1 2" key="1">
    <citation type="journal article" date="2015" name="Stand. Genomic Sci.">
        <title>Genomic Encyclopedia of Bacterial and Archaeal Type Strains, Phase III: the genomes of soil and plant-associated and newly described type strains.</title>
        <authorList>
            <person name="Whitman W.B."/>
            <person name="Woyke T."/>
            <person name="Klenk H.P."/>
            <person name="Zhou Y."/>
            <person name="Lilburn T.G."/>
            <person name="Beck B.J."/>
            <person name="De Vos P."/>
            <person name="Vandamme P."/>
            <person name="Eisen J.A."/>
            <person name="Garrity G."/>
            <person name="Hugenholtz P."/>
            <person name="Kyrpides N.C."/>
        </authorList>
    </citation>
    <scope>NUCLEOTIDE SEQUENCE [LARGE SCALE GENOMIC DNA]</scope>
    <source>
        <strain evidence="1 2">CGMCC 1.10948</strain>
    </source>
</reference>
<dbReference type="AlphaFoldDB" id="A0A562R8S4"/>
<keyword evidence="2" id="KW-1185">Reference proteome</keyword>
<protein>
    <submittedName>
        <fullName evidence="1">Uncharacterized protein</fullName>
    </submittedName>
</protein>
<dbReference type="Proteomes" id="UP000316291">
    <property type="component" value="Unassembled WGS sequence"/>
</dbReference>
<proteinExistence type="predicted"/>
<organism evidence="1 2">
    <name type="scientific">Bradyrhizobium huanghuaihaiense</name>
    <dbReference type="NCBI Taxonomy" id="990078"/>
    <lineage>
        <taxon>Bacteria</taxon>
        <taxon>Pseudomonadati</taxon>
        <taxon>Pseudomonadota</taxon>
        <taxon>Alphaproteobacteria</taxon>
        <taxon>Hyphomicrobiales</taxon>
        <taxon>Nitrobacteraceae</taxon>
        <taxon>Bradyrhizobium</taxon>
    </lineage>
</organism>
<dbReference type="EMBL" id="VLLA01000017">
    <property type="protein sequence ID" value="TWI64776.1"/>
    <property type="molecule type" value="Genomic_DNA"/>
</dbReference>
<gene>
    <name evidence="1" type="ORF">IQ16_05835</name>
</gene>